<dbReference type="PANTHER" id="PTHR30157">
    <property type="entry name" value="FERRIC REDUCTASE, NADPH-DEPENDENT"/>
    <property type="match status" value="1"/>
</dbReference>
<dbReference type="PROSITE" id="PS51384">
    <property type="entry name" value="FAD_FR"/>
    <property type="match status" value="1"/>
</dbReference>
<dbReference type="CDD" id="cd06193">
    <property type="entry name" value="siderophore_interacting"/>
    <property type="match status" value="1"/>
</dbReference>
<dbReference type="Pfam" id="PF08021">
    <property type="entry name" value="FAD_binding_9"/>
    <property type="match status" value="1"/>
</dbReference>
<evidence type="ECO:0000313" key="3">
    <source>
        <dbReference type="Proteomes" id="UP000308760"/>
    </source>
</evidence>
<dbReference type="InterPro" id="IPR039261">
    <property type="entry name" value="FNR_nucleotide-bd"/>
</dbReference>
<dbReference type="AlphaFoldDB" id="A0A4S8Q875"/>
<dbReference type="InterPro" id="IPR013113">
    <property type="entry name" value="SIP_FAD-bd"/>
</dbReference>
<dbReference type="PANTHER" id="PTHR30157:SF0">
    <property type="entry name" value="NADPH-DEPENDENT FERRIC-CHELATE REDUCTASE"/>
    <property type="match status" value="1"/>
</dbReference>
<protein>
    <submittedName>
        <fullName evidence="2">Siderophore-interacting protein</fullName>
    </submittedName>
</protein>
<comment type="caution">
    <text evidence="2">The sequence shown here is derived from an EMBL/GenBank/DDBJ whole genome shotgun (WGS) entry which is preliminary data.</text>
</comment>
<dbReference type="OrthoDB" id="3291337at2"/>
<reference evidence="2 3" key="2">
    <citation type="submission" date="2019-05" db="EMBL/GenBank/DDBJ databases">
        <title>Glycomyces buryatensis sp. nov.</title>
        <authorList>
            <person name="Nikitina E."/>
        </authorList>
    </citation>
    <scope>NUCLEOTIDE SEQUENCE [LARGE SCALE GENOMIC DNA]</scope>
    <source>
        <strain evidence="2 3">18</strain>
    </source>
</reference>
<reference evidence="3" key="1">
    <citation type="submission" date="2019-04" db="EMBL/GenBank/DDBJ databases">
        <title>Nocardioides xinjiangensis sp. nov.</title>
        <authorList>
            <person name="Liu S."/>
        </authorList>
    </citation>
    <scope>NUCLEOTIDE SEQUENCE [LARGE SCALE GENOMIC DNA]</scope>
    <source>
        <strain evidence="3">18</strain>
    </source>
</reference>
<name>A0A4S8Q875_9ACTN</name>
<dbReference type="GO" id="GO:0016491">
    <property type="term" value="F:oxidoreductase activity"/>
    <property type="evidence" value="ECO:0007669"/>
    <property type="project" value="InterPro"/>
</dbReference>
<sequence length="305" mass="33664">MQTAGLSLTTVRPYQPFPGRVKEIRRLSPSFVRVTFASEELRLFADNGFDQRIKLIFPAPACGFEKFPGTDRWYSDLRALPDEEQCRVRTYTVRGVRRELGEVDIDMVVHEPHGNAPAPALRWILDAEVGDELILLGPDARFEGPQGGIDFHAPEGAELLLGGDETAMPAIAAILERLPITARGKVFIEVPLTTDILDLSAPPEVRVSWLPRDGAPWGAFLVPQFAAAAAALQSKAEAQPVEDIDVDAEILWDAPEKLDACESYVWLAAEAGVVKTLRRTVRQELGFPKECGAFMGYWRLGKDAD</sequence>
<dbReference type="SUPFAM" id="SSF63380">
    <property type="entry name" value="Riboflavin synthase domain-like"/>
    <property type="match status" value="1"/>
</dbReference>
<feature type="domain" description="FAD-binding FR-type" evidence="1">
    <location>
        <begin position="14"/>
        <end position="145"/>
    </location>
</feature>
<dbReference type="Gene3D" id="2.40.30.10">
    <property type="entry name" value="Translation factors"/>
    <property type="match status" value="1"/>
</dbReference>
<keyword evidence="3" id="KW-1185">Reference proteome</keyword>
<dbReference type="InterPro" id="IPR017927">
    <property type="entry name" value="FAD-bd_FR_type"/>
</dbReference>
<dbReference type="InterPro" id="IPR039374">
    <property type="entry name" value="SIP_fam"/>
</dbReference>
<dbReference type="Proteomes" id="UP000308760">
    <property type="component" value="Unassembled WGS sequence"/>
</dbReference>
<dbReference type="Gene3D" id="3.40.50.80">
    <property type="entry name" value="Nucleotide-binding domain of ferredoxin-NADP reductase (FNR) module"/>
    <property type="match status" value="1"/>
</dbReference>
<evidence type="ECO:0000259" key="1">
    <source>
        <dbReference type="PROSITE" id="PS51384"/>
    </source>
</evidence>
<dbReference type="EMBL" id="STGY01000066">
    <property type="protein sequence ID" value="THV39571.1"/>
    <property type="molecule type" value="Genomic_DNA"/>
</dbReference>
<dbReference type="Pfam" id="PF04954">
    <property type="entry name" value="SIP"/>
    <property type="match status" value="1"/>
</dbReference>
<dbReference type="InterPro" id="IPR017938">
    <property type="entry name" value="Riboflavin_synthase-like_b-brl"/>
</dbReference>
<gene>
    <name evidence="2" type="ORF">FAB82_18130</name>
</gene>
<dbReference type="InterPro" id="IPR007037">
    <property type="entry name" value="SIP_rossman_dom"/>
</dbReference>
<proteinExistence type="predicted"/>
<evidence type="ECO:0000313" key="2">
    <source>
        <dbReference type="EMBL" id="THV39571.1"/>
    </source>
</evidence>
<organism evidence="2 3">
    <name type="scientific">Glycomyces buryatensis</name>
    <dbReference type="NCBI Taxonomy" id="2570927"/>
    <lineage>
        <taxon>Bacteria</taxon>
        <taxon>Bacillati</taxon>
        <taxon>Actinomycetota</taxon>
        <taxon>Actinomycetes</taxon>
        <taxon>Glycomycetales</taxon>
        <taxon>Glycomycetaceae</taxon>
        <taxon>Glycomyces</taxon>
    </lineage>
</organism>
<dbReference type="RefSeq" id="WP_136535989.1">
    <property type="nucleotide sequence ID" value="NZ_STGY01000066.1"/>
</dbReference>
<accession>A0A4S8Q875</accession>